<sequence>MNIPPRPSARRATTRLAVLLCWSLGCSAALAQLTAMVAVEPTARKAAHSILRTAAESGLAKASGQPVALATSDDLADVMRATRSAGYDIFIGPAQVAASALQRGYELVGATHKSDKYLLVGLVQIDAVPAMKGRRLYLPQQDSIYTYMARGMLNEAGLSFQDLRAVQYEKFPQAGLTALTLGSTDATVVREDDWAEWAAAHPGTARVLATSQPVPGGFSVVVKKDLPADARNRLAQWFGATPASTGLPPVTLRPEATEYRRVAELGLFTPTSLPGVSRITAREAQTLLAQGATLVDTRTEKEFKAKRIRGAVFAAYVEKSLKDVAFNAAQDDFQALDKLPGLDKAKPVIFACNGAECWKSYKAAKVAAAKGYKSVYWLRGGLPEWDAIGLPTEGG</sequence>
<dbReference type="PROSITE" id="PS51257">
    <property type="entry name" value="PROKAR_LIPOPROTEIN"/>
    <property type="match status" value="1"/>
</dbReference>
<dbReference type="GO" id="GO:0004792">
    <property type="term" value="F:thiosulfate-cyanide sulfurtransferase activity"/>
    <property type="evidence" value="ECO:0007669"/>
    <property type="project" value="TreeGrafter"/>
</dbReference>
<dbReference type="Gene3D" id="3.40.250.10">
    <property type="entry name" value="Rhodanese-like domain"/>
    <property type="match status" value="1"/>
</dbReference>
<keyword evidence="4" id="KW-1185">Reference proteome</keyword>
<protein>
    <submittedName>
        <fullName evidence="3">Sulfurtransferase</fullName>
    </submittedName>
</protein>
<dbReference type="Gene3D" id="3.40.190.10">
    <property type="entry name" value="Periplasmic binding protein-like II"/>
    <property type="match status" value="2"/>
</dbReference>
<keyword evidence="3" id="KW-0808">Transferase</keyword>
<gene>
    <name evidence="3" type="ORF">CBY09_14635</name>
</gene>
<dbReference type="InterPro" id="IPR001763">
    <property type="entry name" value="Rhodanese-like_dom"/>
</dbReference>
<accession>A0A235EL18</accession>
<dbReference type="PROSITE" id="PS50206">
    <property type="entry name" value="RHODANESE_3"/>
    <property type="match status" value="1"/>
</dbReference>
<dbReference type="Pfam" id="PF12974">
    <property type="entry name" value="Phosphonate-bd"/>
    <property type="match status" value="1"/>
</dbReference>
<dbReference type="RefSeq" id="WP_094290336.1">
    <property type="nucleotide sequence ID" value="NZ_NOIG01000009.1"/>
</dbReference>
<reference evidence="3 4" key="1">
    <citation type="submission" date="2017-07" db="EMBL/GenBank/DDBJ databases">
        <title>Acidovorax KNDSW TSA 6 genome sequence and assembly.</title>
        <authorList>
            <person name="Mayilraj S."/>
        </authorList>
    </citation>
    <scope>NUCLEOTIDE SEQUENCE [LARGE SCALE GENOMIC DNA]</scope>
    <source>
        <strain evidence="3 4">KNDSW-TSA6</strain>
    </source>
</reference>
<feature type="chain" id="PRO_5012443955" evidence="1">
    <location>
        <begin position="32"/>
        <end position="395"/>
    </location>
</feature>
<dbReference type="AlphaFoldDB" id="A0A235EL18"/>
<dbReference type="Pfam" id="PF00581">
    <property type="entry name" value="Rhodanese"/>
    <property type="match status" value="1"/>
</dbReference>
<organism evidence="3 4">
    <name type="scientific">Acidovorax kalamii</name>
    <dbReference type="NCBI Taxonomy" id="2004485"/>
    <lineage>
        <taxon>Bacteria</taxon>
        <taxon>Pseudomonadati</taxon>
        <taxon>Pseudomonadota</taxon>
        <taxon>Betaproteobacteria</taxon>
        <taxon>Burkholderiales</taxon>
        <taxon>Comamonadaceae</taxon>
        <taxon>Acidovorax</taxon>
    </lineage>
</organism>
<evidence type="ECO:0000256" key="1">
    <source>
        <dbReference type="SAM" id="SignalP"/>
    </source>
</evidence>
<dbReference type="CDD" id="cd00158">
    <property type="entry name" value="RHOD"/>
    <property type="match status" value="1"/>
</dbReference>
<proteinExistence type="predicted"/>
<feature type="domain" description="Rhodanese" evidence="2">
    <location>
        <begin position="288"/>
        <end position="394"/>
    </location>
</feature>
<dbReference type="OrthoDB" id="9784513at2"/>
<keyword evidence="1" id="KW-0732">Signal</keyword>
<evidence type="ECO:0000313" key="4">
    <source>
        <dbReference type="Proteomes" id="UP000215441"/>
    </source>
</evidence>
<dbReference type="PANTHER" id="PTHR44086">
    <property type="entry name" value="THIOSULFATE SULFURTRANSFERASE RDL2, MITOCHONDRIAL-RELATED"/>
    <property type="match status" value="1"/>
</dbReference>
<dbReference type="InterPro" id="IPR036873">
    <property type="entry name" value="Rhodanese-like_dom_sf"/>
</dbReference>
<comment type="caution">
    <text evidence="3">The sequence shown here is derived from an EMBL/GenBank/DDBJ whole genome shotgun (WGS) entry which is preliminary data.</text>
</comment>
<dbReference type="PANTHER" id="PTHR44086:SF13">
    <property type="entry name" value="THIOSULFATE SULFURTRANSFERASE PSPE"/>
    <property type="match status" value="1"/>
</dbReference>
<dbReference type="EMBL" id="NOIG01000009">
    <property type="protein sequence ID" value="OYD49443.1"/>
    <property type="molecule type" value="Genomic_DNA"/>
</dbReference>
<dbReference type="Proteomes" id="UP000215441">
    <property type="component" value="Unassembled WGS sequence"/>
</dbReference>
<feature type="signal peptide" evidence="1">
    <location>
        <begin position="1"/>
        <end position="31"/>
    </location>
</feature>
<evidence type="ECO:0000313" key="3">
    <source>
        <dbReference type="EMBL" id="OYD49443.1"/>
    </source>
</evidence>
<dbReference type="SUPFAM" id="SSF53850">
    <property type="entry name" value="Periplasmic binding protein-like II"/>
    <property type="match status" value="1"/>
</dbReference>
<dbReference type="SMART" id="SM00450">
    <property type="entry name" value="RHOD"/>
    <property type="match status" value="1"/>
</dbReference>
<evidence type="ECO:0000259" key="2">
    <source>
        <dbReference type="PROSITE" id="PS50206"/>
    </source>
</evidence>
<dbReference type="SUPFAM" id="SSF52821">
    <property type="entry name" value="Rhodanese/Cell cycle control phosphatase"/>
    <property type="match status" value="1"/>
</dbReference>
<name>A0A235EL18_9BURK</name>